<sequence length="104" mass="10286">MTVSTSLWHFMIAFAPVGVCLAIPTSIEIMHSSKAVVGVLAARGGAGTVVWSVGLAELWSGAVGLARWAGAARGGGAAGNAGMGRVVARLLVALGLGLVAGWMG</sequence>
<proteinExistence type="predicted"/>
<name>A0A2N9HVW3_FAGSY</name>
<gene>
    <name evidence="2" type="ORF">FSB_LOCUS43663</name>
</gene>
<keyword evidence="1" id="KW-0812">Transmembrane</keyword>
<feature type="transmembrane region" description="Helical" evidence="1">
    <location>
        <begin position="86"/>
        <end position="103"/>
    </location>
</feature>
<organism evidence="2">
    <name type="scientific">Fagus sylvatica</name>
    <name type="common">Beechnut</name>
    <dbReference type="NCBI Taxonomy" id="28930"/>
    <lineage>
        <taxon>Eukaryota</taxon>
        <taxon>Viridiplantae</taxon>
        <taxon>Streptophyta</taxon>
        <taxon>Embryophyta</taxon>
        <taxon>Tracheophyta</taxon>
        <taxon>Spermatophyta</taxon>
        <taxon>Magnoliopsida</taxon>
        <taxon>eudicotyledons</taxon>
        <taxon>Gunneridae</taxon>
        <taxon>Pentapetalae</taxon>
        <taxon>rosids</taxon>
        <taxon>fabids</taxon>
        <taxon>Fagales</taxon>
        <taxon>Fagaceae</taxon>
        <taxon>Fagus</taxon>
    </lineage>
</organism>
<reference evidence="2" key="1">
    <citation type="submission" date="2018-02" db="EMBL/GenBank/DDBJ databases">
        <authorList>
            <person name="Cohen D.B."/>
            <person name="Kent A.D."/>
        </authorList>
    </citation>
    <scope>NUCLEOTIDE SEQUENCE</scope>
</reference>
<keyword evidence="1" id="KW-0472">Membrane</keyword>
<evidence type="ECO:0000313" key="2">
    <source>
        <dbReference type="EMBL" id="SPD15781.1"/>
    </source>
</evidence>
<dbReference type="AlphaFoldDB" id="A0A2N9HVW3"/>
<keyword evidence="1" id="KW-1133">Transmembrane helix</keyword>
<protein>
    <submittedName>
        <fullName evidence="2">Uncharacterized protein</fullName>
    </submittedName>
</protein>
<evidence type="ECO:0000256" key="1">
    <source>
        <dbReference type="SAM" id="Phobius"/>
    </source>
</evidence>
<feature type="transmembrane region" description="Helical" evidence="1">
    <location>
        <begin position="6"/>
        <end position="24"/>
    </location>
</feature>
<accession>A0A2N9HVW3</accession>
<dbReference type="EMBL" id="OIVN01004157">
    <property type="protein sequence ID" value="SPD15781.1"/>
    <property type="molecule type" value="Genomic_DNA"/>
</dbReference>